<dbReference type="KEGG" id="bmeg:BG04_1888"/>
<protein>
    <recommendedName>
        <fullName evidence="10">1,4-alpha-glucan branching enzyme GlgB</fullName>
        <ecNumber evidence="10">2.4.1.18</ecNumber>
    </recommendedName>
    <alternativeName>
        <fullName evidence="10">1,4-alpha-D-glucan:1,4-alpha-D-glucan 6-glucosyl-transferase</fullName>
    </alternativeName>
    <alternativeName>
        <fullName evidence="10">Alpha-(1-&gt;4)-glucan branching enzyme</fullName>
    </alternativeName>
    <alternativeName>
        <fullName evidence="10">Glycogen branching enzyme</fullName>
        <shortName evidence="10">BE</shortName>
    </alternativeName>
</protein>
<comment type="function">
    <text evidence="2 10">Catalyzes the formation of the alpha-1,6-glucosidic linkages in glycogen by scission of a 1,4-alpha-linked oligosaccharide from growing alpha-1,4-glucan chains and the subsequent attachment of the oligosaccharide to the alpha-1,6 position.</text>
</comment>
<dbReference type="Gene3D" id="2.60.40.10">
    <property type="entry name" value="Immunoglobulins"/>
    <property type="match status" value="1"/>
</dbReference>
<dbReference type="FunFam" id="3.20.20.80:FF:000003">
    <property type="entry name" value="1,4-alpha-glucan branching enzyme GlgB"/>
    <property type="match status" value="1"/>
</dbReference>
<dbReference type="FunFam" id="2.60.40.1180:FF:000002">
    <property type="entry name" value="1,4-alpha-glucan branching enzyme GlgB"/>
    <property type="match status" value="1"/>
</dbReference>
<evidence type="ECO:0000259" key="13">
    <source>
        <dbReference type="SMART" id="SM00642"/>
    </source>
</evidence>
<keyword evidence="7 10" id="KW-0808">Transferase</keyword>
<reference evidence="14 15" key="1">
    <citation type="journal article" date="2015" name="Genome Announc.">
        <title>Complete genome sequences for 35 biothreat assay-relevant bacillus species.</title>
        <authorList>
            <person name="Johnson S.L."/>
            <person name="Daligault H.E."/>
            <person name="Davenport K.W."/>
            <person name="Jaissle J."/>
            <person name="Frey K.G."/>
            <person name="Ladner J.T."/>
            <person name="Broomall S.M."/>
            <person name="Bishop-Lilly K.A."/>
            <person name="Bruce D.C."/>
            <person name="Gibbons H.S."/>
            <person name="Coyne S.R."/>
            <person name="Lo C.C."/>
            <person name="Meincke L."/>
            <person name="Munk A.C."/>
            <person name="Koroleva G.I."/>
            <person name="Rosenzweig C.N."/>
            <person name="Palacios G.F."/>
            <person name="Redden C.L."/>
            <person name="Minogue T.D."/>
            <person name="Chain P.S."/>
        </authorList>
    </citation>
    <scope>NUCLEOTIDE SEQUENCE [LARGE SCALE GENOMIC DNA]</scope>
    <source>
        <strain evidence="15">ATCC 14581 / DSM 32 / JCM 2506 / NBRC 15308 / NCIMB 9376 / NCTC 10342 / NRRL B-14308 / VKM B-512</strain>
    </source>
</reference>
<dbReference type="Gene3D" id="3.20.20.80">
    <property type="entry name" value="Glycosidases"/>
    <property type="match status" value="1"/>
</dbReference>
<dbReference type="GO" id="GO:0005978">
    <property type="term" value="P:glycogen biosynthetic process"/>
    <property type="evidence" value="ECO:0007669"/>
    <property type="project" value="UniProtKB-UniRule"/>
</dbReference>
<dbReference type="CDD" id="cd11322">
    <property type="entry name" value="AmyAc_Glg_BE"/>
    <property type="match status" value="1"/>
</dbReference>
<dbReference type="InterPro" id="IPR006048">
    <property type="entry name" value="A-amylase/branching_C"/>
</dbReference>
<evidence type="ECO:0000256" key="7">
    <source>
        <dbReference type="ARBA" id="ARBA00022679"/>
    </source>
</evidence>
<evidence type="ECO:0000313" key="14">
    <source>
        <dbReference type="EMBL" id="AJI23536.1"/>
    </source>
</evidence>
<keyword evidence="9 10" id="KW-0119">Carbohydrate metabolism</keyword>
<dbReference type="InterPro" id="IPR013780">
    <property type="entry name" value="Glyco_hydro_b"/>
</dbReference>
<dbReference type="EMBL" id="CP009920">
    <property type="protein sequence ID" value="AJI23536.1"/>
    <property type="molecule type" value="Genomic_DNA"/>
</dbReference>
<dbReference type="GO" id="GO:0043169">
    <property type="term" value="F:cation binding"/>
    <property type="evidence" value="ECO:0007669"/>
    <property type="project" value="InterPro"/>
</dbReference>
<feature type="active site" description="Proton donor" evidence="10 11">
    <location>
        <position position="362"/>
    </location>
</feature>
<comment type="catalytic activity">
    <reaction evidence="1 10">
        <text>Transfers a segment of a (1-&gt;4)-alpha-D-glucan chain to a primary hydroxy group in a similar glucan chain.</text>
        <dbReference type="EC" id="2.4.1.18"/>
    </reaction>
</comment>
<dbReference type="NCBIfam" id="NF003811">
    <property type="entry name" value="PRK05402.1"/>
    <property type="match status" value="1"/>
</dbReference>
<dbReference type="SUPFAM" id="SSF51445">
    <property type="entry name" value="(Trans)glycosidases"/>
    <property type="match status" value="1"/>
</dbReference>
<dbReference type="SUPFAM" id="SSF51011">
    <property type="entry name" value="Glycosyl hydrolase domain"/>
    <property type="match status" value="1"/>
</dbReference>
<dbReference type="Pfam" id="PF02922">
    <property type="entry name" value="CBM_48"/>
    <property type="match status" value="1"/>
</dbReference>
<evidence type="ECO:0000256" key="6">
    <source>
        <dbReference type="ARBA" id="ARBA00022676"/>
    </source>
</evidence>
<dbReference type="EC" id="2.4.1.18" evidence="10"/>
<dbReference type="NCBIfam" id="TIGR01515">
    <property type="entry name" value="branching_enzym"/>
    <property type="match status" value="1"/>
</dbReference>
<dbReference type="GeneID" id="93645354"/>
<dbReference type="AlphaFoldDB" id="A0A0B6AJ47"/>
<comment type="pathway">
    <text evidence="3 10">Glycan biosynthesis; glycogen biosynthesis.</text>
</comment>
<dbReference type="InterPro" id="IPR006407">
    <property type="entry name" value="GlgB"/>
</dbReference>
<organism evidence="14 15">
    <name type="scientific">Priestia megaterium (strain ATCC 14581 / DSM 32 / CCUG 1817 / JCM 2506 / NBRC 15308 / NCIMB 9376 / NCTC 10342 / NRRL B-14308 / VKM B-512 / Ford 19)</name>
    <name type="common">Bacillus megaterium</name>
    <dbReference type="NCBI Taxonomy" id="1348623"/>
    <lineage>
        <taxon>Bacteria</taxon>
        <taxon>Bacillati</taxon>
        <taxon>Bacillota</taxon>
        <taxon>Bacilli</taxon>
        <taxon>Bacillales</taxon>
        <taxon>Bacillaceae</taxon>
        <taxon>Priestia</taxon>
    </lineage>
</organism>
<comment type="similarity">
    <text evidence="4 10">Belongs to the glycosyl hydrolase 13 family. GlgB subfamily.</text>
</comment>
<keyword evidence="5 10" id="KW-0321">Glycogen metabolism</keyword>
<dbReference type="GO" id="GO:0003844">
    <property type="term" value="F:1,4-alpha-glucan branching enzyme activity"/>
    <property type="evidence" value="ECO:0007669"/>
    <property type="project" value="UniProtKB-UniRule"/>
</dbReference>
<keyword evidence="8 10" id="KW-0320">Glycogen biosynthesis</keyword>
<evidence type="ECO:0000256" key="3">
    <source>
        <dbReference type="ARBA" id="ARBA00004964"/>
    </source>
</evidence>
<dbReference type="NCBIfam" id="NF008967">
    <property type="entry name" value="PRK12313.1"/>
    <property type="match status" value="1"/>
</dbReference>
<name>A0A0B6AJ47_PRIM2</name>
<dbReference type="InterPro" id="IPR044143">
    <property type="entry name" value="GlgB_N_E_set_prok"/>
</dbReference>
<dbReference type="PIRSF" id="PIRSF000463">
    <property type="entry name" value="GlgB"/>
    <property type="match status" value="1"/>
</dbReference>
<keyword evidence="6 10" id="KW-0328">Glycosyltransferase</keyword>
<evidence type="ECO:0000256" key="5">
    <source>
        <dbReference type="ARBA" id="ARBA00022600"/>
    </source>
</evidence>
<evidence type="ECO:0000256" key="1">
    <source>
        <dbReference type="ARBA" id="ARBA00000826"/>
    </source>
</evidence>
<evidence type="ECO:0000256" key="8">
    <source>
        <dbReference type="ARBA" id="ARBA00023056"/>
    </source>
</evidence>
<evidence type="ECO:0000256" key="9">
    <source>
        <dbReference type="ARBA" id="ARBA00023277"/>
    </source>
</evidence>
<evidence type="ECO:0000256" key="10">
    <source>
        <dbReference type="HAMAP-Rule" id="MF_00685"/>
    </source>
</evidence>
<dbReference type="InterPro" id="IPR017853">
    <property type="entry name" value="GH"/>
</dbReference>
<evidence type="ECO:0000256" key="11">
    <source>
        <dbReference type="PIRSR" id="PIRSR000463-1"/>
    </source>
</evidence>
<evidence type="ECO:0000256" key="4">
    <source>
        <dbReference type="ARBA" id="ARBA00009000"/>
    </source>
</evidence>
<dbReference type="Pfam" id="PF00128">
    <property type="entry name" value="Alpha-amylase"/>
    <property type="match status" value="1"/>
</dbReference>
<feature type="active site" description="Nucleophile" evidence="10 11">
    <location>
        <position position="319"/>
    </location>
</feature>
<proteinExistence type="inferred from homology"/>
<evidence type="ECO:0000256" key="12">
    <source>
        <dbReference type="SAM" id="MobiDB-lite"/>
    </source>
</evidence>
<dbReference type="InterPro" id="IPR037439">
    <property type="entry name" value="Branching_enzy"/>
</dbReference>
<dbReference type="PANTHER" id="PTHR43651:SF3">
    <property type="entry name" value="1,4-ALPHA-GLUCAN-BRANCHING ENZYME"/>
    <property type="match status" value="1"/>
</dbReference>
<dbReference type="CDD" id="cd02855">
    <property type="entry name" value="E_set_GBE_prok_N"/>
    <property type="match status" value="1"/>
</dbReference>
<dbReference type="PANTHER" id="PTHR43651">
    <property type="entry name" value="1,4-ALPHA-GLUCAN-BRANCHING ENZYME"/>
    <property type="match status" value="1"/>
</dbReference>
<dbReference type="SMART" id="SM00642">
    <property type="entry name" value="Aamy"/>
    <property type="match status" value="1"/>
</dbReference>
<dbReference type="InterPro" id="IPR006047">
    <property type="entry name" value="GH13_cat_dom"/>
</dbReference>
<sequence length="653" mass="76384">MFEVKGVAKVNLAVQPTEFDVHLYHEGNLFRSYSIFGAHQVTVEGIEGVRFCVWAPHAKGVSVVGDFNKWNGFQHSMVKVNEEGIWMTFIPELEQGTIYKYEIITQSNQKKLKADPYAFFSEVRPNTASIVYSLDGYKWNDQYWRRKKKQQNIYERPLCIYELHAGSWRTHEDGSLYTYSELAQELIPYIAEQGFTHIELLPVIEHPLDRSWGYQGTGYYSATSRYGTPKELMNFIDECHQNNIGVLLDWVPGHFCKDEHGLYMFDGEPTYEYKQESDRENYVWGTANFDLGKPEVQSFLISNALFWLEYFHIDGFRVDAVANMLYWQNSSGKAVNDGAVSFLKKLNEAVFESDETVLMMAEDSTDWPLVTAPTYEGGLGFNYKWNMGWMNDALTYMEAGVERRPYLHDKMTFSLMYAFNENFILPLSHDEVVHGKKSLLNKMPGDYWRKFAQLRLLYGYFFAHPGKKLLFMGGEFGQFDEWKDLEELDWMLYDFDMHRNLNGYMKDLIKIYKRSKPLYELDHNPDGFEWIDVNNHHQQIFSFIRKSKENQEIFIVVSNFSEHPYHSYKVGVPVETEYIEVINSDDEVYGGSGIVNKKALKSVDESFHGQPFCIEMNIPPFGISILRAKRKRGERKQHVKKEMRSDVIGRRKR</sequence>
<dbReference type="RefSeq" id="WP_016765789.1">
    <property type="nucleotide sequence ID" value="NZ_BCVB01000008.1"/>
</dbReference>
<evidence type="ECO:0000313" key="15">
    <source>
        <dbReference type="Proteomes" id="UP000031829"/>
    </source>
</evidence>
<dbReference type="InterPro" id="IPR013783">
    <property type="entry name" value="Ig-like_fold"/>
</dbReference>
<gene>
    <name evidence="10 14" type="primary">glgB</name>
    <name evidence="14" type="ORF">BG04_1888</name>
</gene>
<accession>A0A0B6AJ47</accession>
<dbReference type="UniPathway" id="UPA00164"/>
<dbReference type="FunFam" id="2.60.40.10:FF:000169">
    <property type="entry name" value="1,4-alpha-glucan branching enzyme GlgB"/>
    <property type="match status" value="1"/>
</dbReference>
<dbReference type="HOGENOM" id="CLU_004245_4_0_9"/>
<feature type="compositionally biased region" description="Basic and acidic residues" evidence="12">
    <location>
        <begin position="640"/>
        <end position="653"/>
    </location>
</feature>
<comment type="subunit">
    <text evidence="10">Monomer.</text>
</comment>
<dbReference type="Gene3D" id="2.60.40.1180">
    <property type="entry name" value="Golgi alpha-mannosidase II"/>
    <property type="match status" value="1"/>
</dbReference>
<dbReference type="HAMAP" id="MF_00685">
    <property type="entry name" value="GlgB"/>
    <property type="match status" value="1"/>
</dbReference>
<feature type="domain" description="Glycosyl hydrolase family 13 catalytic" evidence="13">
    <location>
        <begin position="167"/>
        <end position="514"/>
    </location>
</feature>
<evidence type="ECO:0000256" key="2">
    <source>
        <dbReference type="ARBA" id="ARBA00002953"/>
    </source>
</evidence>
<dbReference type="InterPro" id="IPR004193">
    <property type="entry name" value="Glyco_hydro_13_N"/>
</dbReference>
<feature type="region of interest" description="Disordered" evidence="12">
    <location>
        <begin position="633"/>
        <end position="653"/>
    </location>
</feature>
<dbReference type="Proteomes" id="UP000031829">
    <property type="component" value="Chromosome"/>
</dbReference>
<dbReference type="GO" id="GO:0004553">
    <property type="term" value="F:hydrolase activity, hydrolyzing O-glycosyl compounds"/>
    <property type="evidence" value="ECO:0007669"/>
    <property type="project" value="InterPro"/>
</dbReference>
<dbReference type="GO" id="GO:0005829">
    <property type="term" value="C:cytosol"/>
    <property type="evidence" value="ECO:0007669"/>
    <property type="project" value="TreeGrafter"/>
</dbReference>
<dbReference type="Pfam" id="PF02806">
    <property type="entry name" value="Alpha-amylase_C"/>
    <property type="match status" value="1"/>
</dbReference>